<dbReference type="GO" id="GO:0003677">
    <property type="term" value="F:DNA binding"/>
    <property type="evidence" value="ECO:0007669"/>
    <property type="project" value="InterPro"/>
</dbReference>
<dbReference type="Gene3D" id="1.10.260.40">
    <property type="entry name" value="lambda repressor-like DNA-binding domains"/>
    <property type="match status" value="1"/>
</dbReference>
<evidence type="ECO:0000313" key="2">
    <source>
        <dbReference type="EMBL" id="TGY32923.1"/>
    </source>
</evidence>
<dbReference type="RefSeq" id="WP_135950147.1">
    <property type="nucleotide sequence ID" value="NZ_SRYO01000016.1"/>
</dbReference>
<dbReference type="SUPFAM" id="SSF47413">
    <property type="entry name" value="lambda repressor-like DNA-binding domains"/>
    <property type="match status" value="1"/>
</dbReference>
<dbReference type="Proteomes" id="UP000309893">
    <property type="component" value="Unassembled WGS sequence"/>
</dbReference>
<gene>
    <name evidence="2" type="ORF">E5344_14860</name>
</gene>
<accession>A0A4S2CXV6</accession>
<evidence type="ECO:0000259" key="1">
    <source>
        <dbReference type="PROSITE" id="PS50943"/>
    </source>
</evidence>
<organism evidence="2 3">
    <name type="scientific">Microbacterium laevaniformans</name>
    <dbReference type="NCBI Taxonomy" id="36807"/>
    <lineage>
        <taxon>Bacteria</taxon>
        <taxon>Bacillati</taxon>
        <taxon>Actinomycetota</taxon>
        <taxon>Actinomycetes</taxon>
        <taxon>Micrococcales</taxon>
        <taxon>Microbacteriaceae</taxon>
        <taxon>Microbacterium</taxon>
    </lineage>
</organism>
<dbReference type="EMBL" id="SRYO01000016">
    <property type="protein sequence ID" value="TGY32923.1"/>
    <property type="molecule type" value="Genomic_DNA"/>
</dbReference>
<dbReference type="CDD" id="cd00093">
    <property type="entry name" value="HTH_XRE"/>
    <property type="match status" value="1"/>
</dbReference>
<proteinExistence type="predicted"/>
<evidence type="ECO:0000313" key="3">
    <source>
        <dbReference type="Proteomes" id="UP000309893"/>
    </source>
</evidence>
<dbReference type="PROSITE" id="PS50943">
    <property type="entry name" value="HTH_CROC1"/>
    <property type="match status" value="1"/>
</dbReference>
<feature type="domain" description="HTH cro/C1-type" evidence="1">
    <location>
        <begin position="35"/>
        <end position="82"/>
    </location>
</feature>
<comment type="caution">
    <text evidence="2">The sequence shown here is derived from an EMBL/GenBank/DDBJ whole genome shotgun (WGS) entry which is preliminary data.</text>
</comment>
<dbReference type="InterPro" id="IPR001387">
    <property type="entry name" value="Cro/C1-type_HTH"/>
</dbReference>
<dbReference type="PANTHER" id="PTHR35010:SF2">
    <property type="entry name" value="BLL4672 PROTEIN"/>
    <property type="match status" value="1"/>
</dbReference>
<reference evidence="2 3" key="1">
    <citation type="submission" date="2019-04" db="EMBL/GenBank/DDBJ databases">
        <title>Microbes associate with the intestines of laboratory mice.</title>
        <authorList>
            <person name="Navarre W."/>
            <person name="Wong E."/>
            <person name="Huang K."/>
            <person name="Tropini C."/>
            <person name="Ng K."/>
            <person name="Yu B."/>
        </authorList>
    </citation>
    <scope>NUCLEOTIDE SEQUENCE [LARGE SCALE GENOMIC DNA]</scope>
    <source>
        <strain evidence="2 3">NM46_B2-13</strain>
    </source>
</reference>
<dbReference type="SMART" id="SM00530">
    <property type="entry name" value="HTH_XRE"/>
    <property type="match status" value="1"/>
</dbReference>
<name>A0A4S2CXV6_9MICO</name>
<dbReference type="Pfam" id="PF17765">
    <property type="entry name" value="MLTR_LBD"/>
    <property type="match status" value="1"/>
</dbReference>
<sequence>MDNRAEVREFLISRRAKLTPDAVGLPPGTNRRVPGLRRSEVAMLAGVSNEYYAKLERGQIAGASESVLSALAQALRLDDAERAHLFDLSRAAGQGPTRPRRRAAPSTVRPSMQLMLDAITGGAAMVRNGRMDIIALNALGRAMQSLVLEPPGDGNLARFAFLDPRARDFHPSWETAADITVGILRTEAGRDPYDRELQDLVGELSTRSDEFRTRWGAHNVRQHGAGVKQFVHPVVGELELGYEDLQFVQHPGLTFLVYFPQPGSASFERMQLLAAWQATRESEADAGTPRHAASTFQEE</sequence>
<dbReference type="Gene3D" id="3.30.450.180">
    <property type="match status" value="1"/>
</dbReference>
<dbReference type="AlphaFoldDB" id="A0A4S2CXV6"/>
<dbReference type="InterPro" id="IPR041413">
    <property type="entry name" value="MLTR_LBD"/>
</dbReference>
<protein>
    <submittedName>
        <fullName evidence="2">XRE family transcriptional regulator</fullName>
    </submittedName>
</protein>
<dbReference type="OrthoDB" id="3518652at2"/>
<dbReference type="Pfam" id="PF13560">
    <property type="entry name" value="HTH_31"/>
    <property type="match status" value="1"/>
</dbReference>
<dbReference type="PANTHER" id="PTHR35010">
    <property type="entry name" value="BLL4672 PROTEIN-RELATED"/>
    <property type="match status" value="1"/>
</dbReference>
<dbReference type="InterPro" id="IPR010982">
    <property type="entry name" value="Lambda_DNA-bd_dom_sf"/>
</dbReference>